<protein>
    <recommendedName>
        <fullName evidence="12">CRISPR-associated endonuclease Cas9</fullName>
        <ecNumber evidence="12">3.1.-.-</ecNumber>
    </recommendedName>
</protein>
<dbReference type="RefSeq" id="WP_069117188.1">
    <property type="nucleotide sequence ID" value="NZ_CP017015.1"/>
</dbReference>
<keyword evidence="16" id="KW-1185">Reference proteome</keyword>
<evidence type="ECO:0000256" key="10">
    <source>
        <dbReference type="ARBA" id="ARBA00023211"/>
    </source>
</evidence>
<keyword evidence="4 12" id="KW-0255">Endonuclease</keyword>
<comment type="subunit">
    <text evidence="11 12">Monomer. Binds crRNA and tracrRNA.</text>
</comment>
<keyword evidence="2 12" id="KW-0540">Nuclease</keyword>
<evidence type="ECO:0000256" key="7">
    <source>
        <dbReference type="ARBA" id="ARBA00022884"/>
    </source>
</evidence>
<comment type="cofactor">
    <cofactor evidence="1 12">
        <name>Mg(2+)</name>
        <dbReference type="ChEBI" id="CHEBI:18420"/>
    </cofactor>
</comment>
<feature type="binding site" evidence="12">
    <location>
        <position position="9"/>
    </location>
    <ligand>
        <name>Mg(2+)</name>
        <dbReference type="ChEBI" id="CHEBI:18420"/>
        <label>1</label>
    </ligand>
</feature>
<evidence type="ECO:0000256" key="4">
    <source>
        <dbReference type="ARBA" id="ARBA00022759"/>
    </source>
</evidence>
<gene>
    <name evidence="12 15" type="primary">cas9</name>
    <name evidence="15" type="ORF">SHELI_v1c09500</name>
</gene>
<comment type="domain">
    <text evidence="12">Has 2 endonuclease domains. The discontinuous RuvC-like domain cleaves the target DNA noncomplementary to crRNA while the HNH nuclease domain cleaves the target DNA complementary to crRNA.</text>
</comment>
<keyword evidence="6 12" id="KW-0460">Magnesium</keyword>
<reference evidence="15 16" key="1">
    <citation type="submission" date="2016-08" db="EMBL/GenBank/DDBJ databases">
        <title>Complete genome sequence of Spiroplasma helicoides TABS-2 (DSM 22551).</title>
        <authorList>
            <person name="Shen W.-Y."/>
            <person name="Lo W.-S."/>
            <person name="Lai Y.-C."/>
            <person name="Kuo C.-H."/>
        </authorList>
    </citation>
    <scope>NUCLEOTIDE SEQUENCE [LARGE SCALE GENOMIC DNA]</scope>
    <source>
        <strain evidence="15 16">TABS-2</strain>
    </source>
</reference>
<evidence type="ECO:0000256" key="1">
    <source>
        <dbReference type="ARBA" id="ARBA00001946"/>
    </source>
</evidence>
<dbReference type="InterPro" id="IPR040656">
    <property type="entry name" value="Cas9_WED_dom"/>
</dbReference>
<feature type="domain" description="HNH Cas9-type" evidence="14">
    <location>
        <begin position="511"/>
        <end position="678"/>
    </location>
</feature>
<comment type="function">
    <text evidence="12">CRISPR (clustered regularly interspaced short palindromic repeat) is an adaptive immune system that provides protection against mobile genetic elements (viruses, transposable elements and conjugative plasmids). CRISPR clusters contain spacers, sequences complementary to antecedent mobile elements, and target invading nucleic acids. CRISPR clusters are transcribed and processed into CRISPR RNA (crRNA). In type II CRISPR systems correct processing of pre-crRNA requires a trans-encoded small RNA (tracrRNA), endogenous ribonuclease 3 (rnc) and this protein. The tracrRNA serves as a guide for ribonuclease 3-aided processing of pre-crRNA. Subsequently Cas9/crRNA/tracrRNA endonucleolytically cleaves linear or circular dsDNA target complementary to the spacer; Cas9 is inactive in the absence of the 2 guide RNAs (gRNA). Cas9 recognizes the protospacer adjacent motif (PAM) in the CRISPR repeat sequences to help distinguish self versus nonself, as targets within the bacterial CRISPR locus do not have PAMs. PAM recognition is also required for catalytic activity.</text>
</comment>
<dbReference type="Pfam" id="PF13395">
    <property type="entry name" value="HNH_4"/>
    <property type="match status" value="1"/>
</dbReference>
<evidence type="ECO:0000256" key="13">
    <source>
        <dbReference type="SAM" id="MobiDB-lite"/>
    </source>
</evidence>
<proteinExistence type="inferred from homology"/>
<name>A0A1B3SLT6_9MOLU</name>
<accession>A0A1B3SLT6</accession>
<dbReference type="Gene3D" id="3.30.420.10">
    <property type="entry name" value="Ribonuclease H-like superfamily/Ribonuclease H"/>
    <property type="match status" value="2"/>
</dbReference>
<dbReference type="Gene3D" id="1.10.30.50">
    <property type="match status" value="1"/>
</dbReference>
<dbReference type="HAMAP" id="MF_01480">
    <property type="entry name" value="Cas9"/>
    <property type="match status" value="1"/>
</dbReference>
<dbReference type="STRING" id="216938.SHELI_v1c09500"/>
<keyword evidence="7 12" id="KW-0694">RNA-binding</keyword>
<dbReference type="EMBL" id="CP017015">
    <property type="protein sequence ID" value="AOG60899.1"/>
    <property type="molecule type" value="Genomic_DNA"/>
</dbReference>
<keyword evidence="8 12" id="KW-0051">Antiviral defense</keyword>
<dbReference type="GO" id="GO:0003723">
    <property type="term" value="F:RNA binding"/>
    <property type="evidence" value="ECO:0007669"/>
    <property type="project" value="UniProtKB-UniRule"/>
</dbReference>
<dbReference type="Pfam" id="PF18061">
    <property type="entry name" value="CRISPR_Cas9_WED"/>
    <property type="match status" value="1"/>
</dbReference>
<dbReference type="GO" id="GO:0004519">
    <property type="term" value="F:endonuclease activity"/>
    <property type="evidence" value="ECO:0007669"/>
    <property type="project" value="UniProtKB-UniRule"/>
</dbReference>
<evidence type="ECO:0000256" key="12">
    <source>
        <dbReference type="HAMAP-Rule" id="MF_01480"/>
    </source>
</evidence>
<feature type="binding site" evidence="12">
    <location>
        <position position="9"/>
    </location>
    <ligand>
        <name>Mg(2+)</name>
        <dbReference type="ChEBI" id="CHEBI:18420"/>
        <label>2</label>
    </ligand>
</feature>
<evidence type="ECO:0000313" key="15">
    <source>
        <dbReference type="EMBL" id="AOG60899.1"/>
    </source>
</evidence>
<dbReference type="PROSITE" id="PS51749">
    <property type="entry name" value="HNH_CAS9"/>
    <property type="match status" value="1"/>
</dbReference>
<dbReference type="GO" id="GO:0051607">
    <property type="term" value="P:defense response to virus"/>
    <property type="evidence" value="ECO:0007669"/>
    <property type="project" value="UniProtKB-UniRule"/>
</dbReference>
<dbReference type="InterPro" id="IPR003615">
    <property type="entry name" value="HNH_nuc"/>
</dbReference>
<evidence type="ECO:0000313" key="16">
    <source>
        <dbReference type="Proteomes" id="UP000094378"/>
    </source>
</evidence>
<organism evidence="15 16">
    <name type="scientific">Spiroplasma helicoides</name>
    <dbReference type="NCBI Taxonomy" id="216938"/>
    <lineage>
        <taxon>Bacteria</taxon>
        <taxon>Bacillati</taxon>
        <taxon>Mycoplasmatota</taxon>
        <taxon>Mollicutes</taxon>
        <taxon>Entomoplasmatales</taxon>
        <taxon>Spiroplasmataceae</taxon>
        <taxon>Spiroplasma</taxon>
    </lineage>
</organism>
<evidence type="ECO:0000256" key="2">
    <source>
        <dbReference type="ARBA" id="ARBA00022722"/>
    </source>
</evidence>
<evidence type="ECO:0000256" key="3">
    <source>
        <dbReference type="ARBA" id="ARBA00022723"/>
    </source>
</evidence>
<evidence type="ECO:0000256" key="6">
    <source>
        <dbReference type="ARBA" id="ARBA00022842"/>
    </source>
</evidence>
<feature type="region of interest" description="Disordered" evidence="13">
    <location>
        <begin position="39"/>
        <end position="59"/>
    </location>
</feature>
<feature type="compositionally biased region" description="Polar residues" evidence="13">
    <location>
        <begin position="39"/>
        <end position="48"/>
    </location>
</feature>
<dbReference type="InterPro" id="IPR033114">
    <property type="entry name" value="HNH_CAS9"/>
</dbReference>
<feature type="binding site" evidence="12">
    <location>
        <position position="512"/>
    </location>
    <ligand>
        <name>Mg(2+)</name>
        <dbReference type="ChEBI" id="CHEBI:18420"/>
        <label>2</label>
    </ligand>
</feature>
<dbReference type="OrthoDB" id="9757607at2"/>
<dbReference type="GO" id="GO:0043571">
    <property type="term" value="P:maintenance of CRISPR repeat elements"/>
    <property type="evidence" value="ECO:0007669"/>
    <property type="project" value="UniProtKB-UniRule"/>
</dbReference>
<dbReference type="GO" id="GO:0003677">
    <property type="term" value="F:DNA binding"/>
    <property type="evidence" value="ECO:0007669"/>
    <property type="project" value="UniProtKB-UniRule"/>
</dbReference>
<feature type="binding site" evidence="12">
    <location>
        <position position="508"/>
    </location>
    <ligand>
        <name>Mg(2+)</name>
        <dbReference type="ChEBI" id="CHEBI:18420"/>
        <label>1</label>
    </ligand>
</feature>
<dbReference type="PATRIC" id="fig|216938.3.peg.967"/>
<keyword evidence="3 12" id="KW-0479">Metal-binding</keyword>
<feature type="active site" description="Proton acceptor for HNH nuclease domain" evidence="12">
    <location>
        <position position="588"/>
    </location>
</feature>
<dbReference type="NCBIfam" id="TIGR01865">
    <property type="entry name" value="cas_Csn1"/>
    <property type="match status" value="1"/>
</dbReference>
<keyword evidence="5 12" id="KW-0378">Hydrolase</keyword>
<dbReference type="AlphaFoldDB" id="A0A1B3SLT6"/>
<sequence>MKKVNIGLDIGIASVGWSIYDIENKKIVKAGSRLFSEANAGTSKTSTTSDRREQRGRRRNLRRALRRRMDLIKLFVDFKYINSQQDFYQLDFNFNYLEKRNQALNEQISRDELLVLLFNFIKKRGSFNYKDDILEMKEEKKEEIDISKITDKKDKLPVEIQLDNYKLYGKYRGINTEDSLIAHEWYKREIEKILETQVKFNVVDKDFCEKYLELFDRKRQYFDGPGWTTSSKTQKSKYGWKDEKEFFERLSGYDTYDSKEKRAPKHSMTSYLFNILNDLNNLKIEGLSSGLTYEQKYEIINSVIEHKEVKNKNINLKQIAKIAKVDVSGITGYRIKKNNTPDFTNFEFINKLRAASIKANLDYSFIKLDNIKVLDQIAKILTVYQTAESRKEQILKIKDIEFDQNQAEVISLLSFTGTHSLSIKTMNKAIEDMWYENKNHMQVFSEKGIKPDYNIKIEGKFTRLPVLRNKISEMYISPVVKRALIESIKIIKEIEKMNDLEIKDIVIELARESNSEDRKKYIADIQKKNAKENSEIEEKYKKTVSKVDIKTKTKLILFNEQDGKCVYSGKSIDVDRLLSEPNYCEIDHIIPFSVSFDDSRSNKVLVLREENQNKKQNTPWQYFKEINRNWDEYKARVYNLYVTNKKFGKYGTRKYENLVFEKNINDEEIQFSFINRNLNDTRYATSEVKNYLTFFKKELNKSYSIKTINGGFTNYIRNKFLHLGKKDRDDYKHHAVDATICAIAPIIDIKDGKTLSMLEKDLNSDQVIKKDQLVSIIQDISTHQYNFSRKVEKRTNKQMFNETIYSTRVTKEGLHKIVRIDILSTEPSDIKNLKELFTKDQHKLLIYNSDKKTYEYLQKIFDTYVNDVDKENKPIKNPFYHFTYELNEKIVKQSNEENPPIVRYLKYDKGIINQFTKITHKYKNVKQNKEVVVVGSNALGYDLFYSKTLNMYKILPVTHKVAYYDTSNSDNKIKYRENDYEIEKAKFKIDSTYIKKYTIFKYNELNFDYKGENMTLLVTGFNSNSESLEFCYLEKAKEPNKRIYKAIKQMKNIKLITSNSTRTKIKIID</sequence>
<feature type="active site" description="For RuvC-like nuclease domain" evidence="12">
    <location>
        <position position="9"/>
    </location>
</feature>
<dbReference type="InterPro" id="IPR036397">
    <property type="entry name" value="RNaseH_sf"/>
</dbReference>
<dbReference type="GO" id="GO:0046872">
    <property type="term" value="F:metal ion binding"/>
    <property type="evidence" value="ECO:0007669"/>
    <property type="project" value="UniProtKB-UniRule"/>
</dbReference>
<evidence type="ECO:0000256" key="8">
    <source>
        <dbReference type="ARBA" id="ARBA00023118"/>
    </source>
</evidence>
<dbReference type="KEGG" id="shj:SHELI_v1c09500"/>
<dbReference type="Proteomes" id="UP000094378">
    <property type="component" value="Chromosome"/>
</dbReference>
<comment type="similarity">
    <text evidence="12">Belongs to the CRISPR-associated Cas9 family.</text>
</comment>
<evidence type="ECO:0000256" key="9">
    <source>
        <dbReference type="ARBA" id="ARBA00023125"/>
    </source>
</evidence>
<evidence type="ECO:0000256" key="11">
    <source>
        <dbReference type="ARBA" id="ARBA00046380"/>
    </source>
</evidence>
<keyword evidence="10" id="KW-0464">Manganese</keyword>
<dbReference type="InterPro" id="IPR028629">
    <property type="entry name" value="Cas9"/>
</dbReference>
<feature type="binding site" evidence="12">
    <location>
        <position position="734"/>
    </location>
    <ligand>
        <name>Mg(2+)</name>
        <dbReference type="ChEBI" id="CHEBI:18420"/>
        <label>2</label>
    </ligand>
</feature>
<evidence type="ECO:0000256" key="5">
    <source>
        <dbReference type="ARBA" id="ARBA00022801"/>
    </source>
</evidence>
<feature type="binding site" evidence="12">
    <location>
        <position position="512"/>
    </location>
    <ligand>
        <name>Mg(2+)</name>
        <dbReference type="ChEBI" id="CHEBI:18420"/>
        <label>1</label>
    </ligand>
</feature>
<keyword evidence="9 12" id="KW-0238">DNA-binding</keyword>
<dbReference type="GO" id="GO:0016787">
    <property type="term" value="F:hydrolase activity"/>
    <property type="evidence" value="ECO:0007669"/>
    <property type="project" value="UniProtKB-KW"/>
</dbReference>
<dbReference type="EC" id="3.1.-.-" evidence="12"/>
<evidence type="ECO:0000259" key="14">
    <source>
        <dbReference type="PROSITE" id="PS51749"/>
    </source>
</evidence>